<sequence length="119" mass="13299">MGKQVFLPAILLLAVLMSGQANAKTARYSHKQHAAAVSAAPAPGLEKRLAQWKPYPVEFDERTLLPRERQMLEKLVAASRCIEDIYWRQSDPEGLELLQSLEGKKDATSKSPRRTAATR</sequence>
<dbReference type="AlphaFoldDB" id="A0A932EPY7"/>
<evidence type="ECO:0000313" key="4">
    <source>
        <dbReference type="Proteomes" id="UP000779809"/>
    </source>
</evidence>
<feature type="chain" id="PRO_5037089314" evidence="2">
    <location>
        <begin position="24"/>
        <end position="119"/>
    </location>
</feature>
<feature type="signal peptide" evidence="2">
    <location>
        <begin position="1"/>
        <end position="23"/>
    </location>
</feature>
<feature type="region of interest" description="Disordered" evidence="1">
    <location>
        <begin position="98"/>
        <end position="119"/>
    </location>
</feature>
<evidence type="ECO:0000313" key="3">
    <source>
        <dbReference type="EMBL" id="MBI2678644.1"/>
    </source>
</evidence>
<name>A0A932EPY7_9BACT</name>
<protein>
    <submittedName>
        <fullName evidence="3">Uncharacterized protein</fullName>
    </submittedName>
</protein>
<keyword evidence="2" id="KW-0732">Signal</keyword>
<comment type="caution">
    <text evidence="3">The sequence shown here is derived from an EMBL/GenBank/DDBJ whole genome shotgun (WGS) entry which is preliminary data.</text>
</comment>
<evidence type="ECO:0000256" key="2">
    <source>
        <dbReference type="SAM" id="SignalP"/>
    </source>
</evidence>
<reference evidence="3" key="1">
    <citation type="submission" date="2020-07" db="EMBL/GenBank/DDBJ databases">
        <title>Huge and variable diversity of episymbiotic CPR bacteria and DPANN archaea in groundwater ecosystems.</title>
        <authorList>
            <person name="He C.Y."/>
            <person name="Keren R."/>
            <person name="Whittaker M."/>
            <person name="Farag I.F."/>
            <person name="Doudna J."/>
            <person name="Cate J.H.D."/>
            <person name="Banfield J.F."/>
        </authorList>
    </citation>
    <scope>NUCLEOTIDE SEQUENCE</scope>
    <source>
        <strain evidence="3">NC_groundwater_580_Pr5_B-0.1um_64_19</strain>
    </source>
</reference>
<evidence type="ECO:0000256" key="1">
    <source>
        <dbReference type="SAM" id="MobiDB-lite"/>
    </source>
</evidence>
<dbReference type="EMBL" id="JACPNR010000009">
    <property type="protein sequence ID" value="MBI2678644.1"/>
    <property type="molecule type" value="Genomic_DNA"/>
</dbReference>
<accession>A0A932EPY7</accession>
<organism evidence="3 4">
    <name type="scientific">Candidatus Korobacter versatilis</name>
    <dbReference type="NCBI Taxonomy" id="658062"/>
    <lineage>
        <taxon>Bacteria</taxon>
        <taxon>Pseudomonadati</taxon>
        <taxon>Acidobacteriota</taxon>
        <taxon>Terriglobia</taxon>
        <taxon>Terriglobales</taxon>
        <taxon>Candidatus Korobacteraceae</taxon>
        <taxon>Candidatus Korobacter</taxon>
    </lineage>
</organism>
<dbReference type="Proteomes" id="UP000779809">
    <property type="component" value="Unassembled WGS sequence"/>
</dbReference>
<gene>
    <name evidence="3" type="ORF">HYX28_07660</name>
</gene>
<proteinExistence type="predicted"/>